<reference evidence="1 2" key="1">
    <citation type="journal article" date="2019" name="Int. J. Syst. Evol. Microbiol.">
        <title>The Global Catalogue of Microorganisms (GCM) 10K type strain sequencing project: providing services to taxonomists for standard genome sequencing and annotation.</title>
        <authorList>
            <consortium name="The Broad Institute Genomics Platform"/>
            <consortium name="The Broad Institute Genome Sequencing Center for Infectious Disease"/>
            <person name="Wu L."/>
            <person name="Ma J."/>
        </authorList>
    </citation>
    <scope>NUCLEOTIDE SEQUENCE [LARGE SCALE GENOMIC DNA]</scope>
    <source>
        <strain evidence="1 2">JCM 6833</strain>
    </source>
</reference>
<gene>
    <name evidence="1" type="ORF">GCM10010411_75050</name>
</gene>
<proteinExistence type="predicted"/>
<accession>A0ABN3QHW0</accession>
<evidence type="ECO:0000313" key="2">
    <source>
        <dbReference type="Proteomes" id="UP001501509"/>
    </source>
</evidence>
<organism evidence="1 2">
    <name type="scientific">Actinomadura fulvescens</name>
    <dbReference type="NCBI Taxonomy" id="46160"/>
    <lineage>
        <taxon>Bacteria</taxon>
        <taxon>Bacillati</taxon>
        <taxon>Actinomycetota</taxon>
        <taxon>Actinomycetes</taxon>
        <taxon>Streptosporangiales</taxon>
        <taxon>Thermomonosporaceae</taxon>
        <taxon>Actinomadura</taxon>
    </lineage>
</organism>
<evidence type="ECO:0000313" key="1">
    <source>
        <dbReference type="EMBL" id="GAA2626992.1"/>
    </source>
</evidence>
<dbReference type="Proteomes" id="UP001501509">
    <property type="component" value="Unassembled WGS sequence"/>
</dbReference>
<protein>
    <recommendedName>
        <fullName evidence="3">DUF222 domain-containing protein</fullName>
    </recommendedName>
</protein>
<name>A0ABN3QHW0_9ACTN</name>
<evidence type="ECO:0008006" key="3">
    <source>
        <dbReference type="Google" id="ProtNLM"/>
    </source>
</evidence>
<keyword evidence="2" id="KW-1185">Reference proteome</keyword>
<dbReference type="EMBL" id="BAAATD010000013">
    <property type="protein sequence ID" value="GAA2626992.1"/>
    <property type="molecule type" value="Genomic_DNA"/>
</dbReference>
<comment type="caution">
    <text evidence="1">The sequence shown here is derived from an EMBL/GenBank/DDBJ whole genome shotgun (WGS) entry which is preliminary data.</text>
</comment>
<sequence>MNDPRLSELLTLAQQIWADRPPMDLPHVAVAACTVTGDIARISRDEIEGHGDRAALSRELGNLILSDVRWASDLGLEPGECVRQAEAAQRRYLESRL</sequence>
<dbReference type="RefSeq" id="WP_344547250.1">
    <property type="nucleotide sequence ID" value="NZ_BAAATD010000013.1"/>
</dbReference>